<feature type="short sequence motif" description="GXGXXG" evidence="4">
    <location>
        <begin position="9"/>
        <end position="14"/>
    </location>
</feature>
<reference evidence="6 7" key="1">
    <citation type="submission" date="2023-05" db="EMBL/GenBank/DDBJ databases">
        <title>Actinoplanes sp. NEAU-A12 genome sequencing.</title>
        <authorList>
            <person name="Wang Z.-S."/>
        </authorList>
    </citation>
    <scope>NUCLEOTIDE SEQUENCE [LARGE SCALE GENOMIC DNA]</scope>
    <source>
        <strain evidence="6 7">NEAU-A12</strain>
    </source>
</reference>
<dbReference type="PANTHER" id="PTHR14226:SF57">
    <property type="entry name" value="BLR7027 PROTEIN"/>
    <property type="match status" value="1"/>
</dbReference>
<feature type="domain" description="PNPLA" evidence="5">
    <location>
        <begin position="5"/>
        <end position="200"/>
    </location>
</feature>
<dbReference type="Pfam" id="PF01734">
    <property type="entry name" value="Patatin"/>
    <property type="match status" value="1"/>
</dbReference>
<dbReference type="Gene3D" id="3.40.1090.10">
    <property type="entry name" value="Cytosolic phospholipase A2 catalytic domain"/>
    <property type="match status" value="2"/>
</dbReference>
<evidence type="ECO:0000313" key="7">
    <source>
        <dbReference type="Proteomes" id="UP001241758"/>
    </source>
</evidence>
<feature type="active site" description="Proton acceptor" evidence="4">
    <location>
        <position position="187"/>
    </location>
</feature>
<accession>A0ABT6WSF7</accession>
<comment type="caution">
    <text evidence="6">The sequence shown here is derived from an EMBL/GenBank/DDBJ whole genome shotgun (WGS) entry which is preliminary data.</text>
</comment>
<keyword evidence="3 4" id="KW-0443">Lipid metabolism</keyword>
<organism evidence="6 7">
    <name type="scientific">Actinoplanes sandaracinus</name>
    <dbReference type="NCBI Taxonomy" id="3045177"/>
    <lineage>
        <taxon>Bacteria</taxon>
        <taxon>Bacillati</taxon>
        <taxon>Actinomycetota</taxon>
        <taxon>Actinomycetes</taxon>
        <taxon>Micromonosporales</taxon>
        <taxon>Micromonosporaceae</taxon>
        <taxon>Actinoplanes</taxon>
    </lineage>
</organism>
<keyword evidence="1 4" id="KW-0378">Hydrolase</keyword>
<dbReference type="RefSeq" id="WP_282763737.1">
    <property type="nucleotide sequence ID" value="NZ_JASCTH010000021.1"/>
</dbReference>
<evidence type="ECO:0000256" key="4">
    <source>
        <dbReference type="PROSITE-ProRule" id="PRU01161"/>
    </source>
</evidence>
<dbReference type="PANTHER" id="PTHR14226">
    <property type="entry name" value="NEUROPATHY TARGET ESTERASE/SWISS CHEESE D.MELANOGASTER"/>
    <property type="match status" value="1"/>
</dbReference>
<keyword evidence="2 4" id="KW-0442">Lipid degradation</keyword>
<evidence type="ECO:0000256" key="1">
    <source>
        <dbReference type="ARBA" id="ARBA00022801"/>
    </source>
</evidence>
<evidence type="ECO:0000259" key="5">
    <source>
        <dbReference type="PROSITE" id="PS51635"/>
    </source>
</evidence>
<dbReference type="InterPro" id="IPR050301">
    <property type="entry name" value="NTE"/>
</dbReference>
<protein>
    <submittedName>
        <fullName evidence="6">Patatin-like phospholipase family protein</fullName>
    </submittedName>
</protein>
<feature type="short sequence motif" description="DGA/G" evidence="4">
    <location>
        <begin position="187"/>
        <end position="189"/>
    </location>
</feature>
<dbReference type="InterPro" id="IPR002641">
    <property type="entry name" value="PNPLA_dom"/>
</dbReference>
<evidence type="ECO:0000256" key="2">
    <source>
        <dbReference type="ARBA" id="ARBA00022963"/>
    </source>
</evidence>
<dbReference type="PROSITE" id="PS51635">
    <property type="entry name" value="PNPLA"/>
    <property type="match status" value="1"/>
</dbReference>
<dbReference type="InterPro" id="IPR016035">
    <property type="entry name" value="Acyl_Trfase/lysoPLipase"/>
</dbReference>
<evidence type="ECO:0000313" key="6">
    <source>
        <dbReference type="EMBL" id="MDI6102669.1"/>
    </source>
</evidence>
<dbReference type="EMBL" id="JASCTH010000021">
    <property type="protein sequence ID" value="MDI6102669.1"/>
    <property type="molecule type" value="Genomic_DNA"/>
</dbReference>
<keyword evidence="7" id="KW-1185">Reference proteome</keyword>
<feature type="short sequence motif" description="GXSXG" evidence="4">
    <location>
        <begin position="40"/>
        <end position="44"/>
    </location>
</feature>
<dbReference type="Proteomes" id="UP001241758">
    <property type="component" value="Unassembled WGS sequence"/>
</dbReference>
<feature type="active site" description="Nucleophile" evidence="4">
    <location>
        <position position="42"/>
    </location>
</feature>
<name>A0ABT6WSF7_9ACTN</name>
<gene>
    <name evidence="6" type="ORF">QLQ12_29025</name>
</gene>
<proteinExistence type="predicted"/>
<dbReference type="SUPFAM" id="SSF52151">
    <property type="entry name" value="FabD/lysophospholipase-like"/>
    <property type="match status" value="1"/>
</dbReference>
<evidence type="ECO:0000256" key="3">
    <source>
        <dbReference type="ARBA" id="ARBA00023098"/>
    </source>
</evidence>
<sequence length="277" mass="27984">MTRALVLGGGGVTGIAWEIGVLCGLHRAGVRLGEADTIIGTSAGSVVGTLLASGGDLEMAAAQQEKDVPAGRSSSSGGPGNSQVLAALAVLADPSIPPQEARARVGAMALAAPTRDEQTYVAMIGAGLPVQDWPDRDLRVTAVDTADGRDLVFDAASGVPLWSAVAASCAVPGIFPPVTIDGRRYMDGGIRVGAAADLAAGADHLVVIAPMAALTRARITAEIAASGAGRSLLIEPDTAALQEMGQNMMDPAHRAASVRAGIRQGQALAEDVRAVWL</sequence>